<evidence type="ECO:0000313" key="1">
    <source>
        <dbReference type="EMBL" id="KAI4369179.1"/>
    </source>
</evidence>
<gene>
    <name evidence="1" type="ORF">MLD38_017656</name>
</gene>
<name>A0ACB9QRH4_9MYRT</name>
<dbReference type="Proteomes" id="UP001057402">
    <property type="component" value="Chromosome 5"/>
</dbReference>
<proteinExistence type="predicted"/>
<accession>A0ACB9QRH4</accession>
<sequence>MDTSSTASMSSHSEGEAERDSTYGSCDSEEVDPRYSGLREFHRNRSYGDQSKFKKILLKLTEETDPSSQVTVLTELCEGLSFCVEDSLSSMLSDSFSPILVRLARHDDNPDIMLLAVRAITYLCDVFPRSAAFLVRHDAVPTLCKKLTAIEYLDVAEQCLQALEKISRDQPLACLQAGAILAVLNYIDFFSTSLQRVAISTVANICKKLPSDSPSPFMEAVPILCNLLQYEDRQLVESVALCLIKITERVSQTPENLEDLCKHGMIHQATQLIQLCGKSTLSVPVYNGMIGLLVKLCSGSYTAFKNLHELNICNILKDIITTHELSRTMSSSHLSDGHCLQVQEILKLLNALLPALSKTEKLQILSEKEAFLFTNSDLVRMSTITLVPLLMQMVDSGANTYICYGCLSVINNMFYLSTSDILGEVVKDSNISRFLAGVFTRKDQHVLDVALQIAESCLQKLPNTCLNSFMKEGVFFSIDALLTPEKGSHVLSSGGNLLSPDSSQKKGTAEGKKCLCFAFEITLGTSHPETGSCKLSENAVYNRAKHMMSNFFPPELNHGDEVLTDILQKLRAISLAFNDLTSMPVGESPLQDEEKFYALLWNVIATLDGKESVSTFEFIKSGIVRSLLNYLSNGLTTRESIVPDCASSHLSIIEKRFSVFTKLMFSKSDAVCEDLPIVMLIRKLHSALSSLENFPVVTSPLTKQRNCFASIPEGICVPYPCLKVRLIKAEGDECLRDYSKSVVTVDPLSSLDTFGNFLYPFVMKKSESSSTVAMHETENRPTQSAVDPVLRHEKSPGVVNELLSISSMPLEIQVSQLKAPEVEMKLPLDHPVSSHDEDYLAKLLFSLDGREIDQSMTLYQAIILRQMEVESEMIAGSKLWSQVYTLTYRRARKPSHDNTPNIVSSSSDLVLSPKHGIIWCIFASKLVSELESSSPVYEIMLLLRCLEAMNRQSFQLVLDEKGSTLGEGSLDGLECMRVVSPSVPKSDFVNVKLTEKLEQQMRDSLAVSTGGIPSWCNELMNSCPFLFSFEARCKYYRLAAFGRPLGRDDSPGRSSSSRERYRTSGGYFKKKFVVHRDRIMDSAVKMMDIHGDKKVPLEVEFDDEVGTGLGPTLEFFTLVSHEFQKPGLGLWREDHNSSARGTNLDNENLNIVFSSLGLFPRPWPASLEISDSAEFSEVLKRFTLLGKVVAKALQDGRVMDLHLSKAFYKVFLGQDLDFNDIWSFDPQLGRTLAEFQSLVDRKRALESVCGMDSNLDNNLCFRGSKIEDLCLEFTVPGFPDYVLPISCDCKMVDMTNLEDYVSLIVNATIKSGIQRQVEAFRSGFDQIFPSKHLQIFSENEMERLLCGEHDAWVFNELLDHIKFDHGYTGSSPPVINFLEIIQEFDREQQRLFLQFVTGAPRLPPGGFPSLNPKLTVVRKLCGNSPDAELPSVMTCANYLKLPPYSTKEKMEEKMLYAMKEGQGAFHLS</sequence>
<organism evidence="1 2">
    <name type="scientific">Melastoma candidum</name>
    <dbReference type="NCBI Taxonomy" id="119954"/>
    <lineage>
        <taxon>Eukaryota</taxon>
        <taxon>Viridiplantae</taxon>
        <taxon>Streptophyta</taxon>
        <taxon>Embryophyta</taxon>
        <taxon>Tracheophyta</taxon>
        <taxon>Spermatophyta</taxon>
        <taxon>Magnoliopsida</taxon>
        <taxon>eudicotyledons</taxon>
        <taxon>Gunneridae</taxon>
        <taxon>Pentapetalae</taxon>
        <taxon>rosids</taxon>
        <taxon>malvids</taxon>
        <taxon>Myrtales</taxon>
        <taxon>Melastomataceae</taxon>
        <taxon>Melastomatoideae</taxon>
        <taxon>Melastomateae</taxon>
        <taxon>Melastoma</taxon>
    </lineage>
</organism>
<keyword evidence="2" id="KW-1185">Reference proteome</keyword>
<comment type="caution">
    <text evidence="1">The sequence shown here is derived from an EMBL/GenBank/DDBJ whole genome shotgun (WGS) entry which is preliminary data.</text>
</comment>
<reference evidence="2" key="1">
    <citation type="journal article" date="2023" name="Front. Plant Sci.">
        <title>Chromosomal-level genome assembly of Melastoma candidum provides insights into trichome evolution.</title>
        <authorList>
            <person name="Zhong Y."/>
            <person name="Wu W."/>
            <person name="Sun C."/>
            <person name="Zou P."/>
            <person name="Liu Y."/>
            <person name="Dai S."/>
            <person name="Zhou R."/>
        </authorList>
    </citation>
    <scope>NUCLEOTIDE SEQUENCE [LARGE SCALE GENOMIC DNA]</scope>
</reference>
<protein>
    <submittedName>
        <fullName evidence="1">Uncharacterized protein</fullName>
    </submittedName>
</protein>
<evidence type="ECO:0000313" key="2">
    <source>
        <dbReference type="Proteomes" id="UP001057402"/>
    </source>
</evidence>
<dbReference type="EMBL" id="CM042884">
    <property type="protein sequence ID" value="KAI4369179.1"/>
    <property type="molecule type" value="Genomic_DNA"/>
</dbReference>